<evidence type="ECO:0000256" key="1">
    <source>
        <dbReference type="SAM" id="MobiDB-lite"/>
    </source>
</evidence>
<sequence length="485" mass="54263">MADETNKTTPGGNLQNVVNPPGDSYRVKAPVVAGCPSDSGEGTFSDKIMNVFDLALGKTKNQDEIDDKVNKETPEVVIDKSNNQSRRNSVSSNTSETSRQSDSASIKRKRSILDVGEPGPELDLYLRAEDELKTILHTFDLRAKKRQCAERLDEVPERLQVVRRLLLSLAFENANLRGRLSISEASVSRISRKELSFAQAVQKPKSGTKDQRTTTNTTPSRVTPNKTRRNSPMRRRFTALVKSGGGEAALSVDEVKKTLVSSIDPVRDKIGFNGIRKTRDGVIIDVRDAEELKRIRECKNLTDKGLTISEPIKNWPKVAVHDVQSTYSPDYVIEAIFAQNTGLGTASSLQEFKSLVRFKFKMGPRKDSQSCTYVLEVTPALRKDLIASGRLYIGMLRCRVSDFKSVTICYKCQWFNHTTVKCKEAALCHKCAGPHDSRTCEKEVQDNFCALCKHRGRPHAHRPGPPCPLYQEMARRLKQETDYGT</sequence>
<evidence type="ECO:0008006" key="4">
    <source>
        <dbReference type="Google" id="ProtNLM"/>
    </source>
</evidence>
<feature type="region of interest" description="Disordered" evidence="1">
    <location>
        <begin position="198"/>
        <end position="234"/>
    </location>
</feature>
<feature type="compositionally biased region" description="Basic and acidic residues" evidence="1">
    <location>
        <begin position="65"/>
        <end position="78"/>
    </location>
</feature>
<feature type="compositionally biased region" description="Low complexity" evidence="1">
    <location>
        <begin position="81"/>
        <end position="103"/>
    </location>
</feature>
<dbReference type="Proteomes" id="UP000479190">
    <property type="component" value="Unassembled WGS sequence"/>
</dbReference>
<evidence type="ECO:0000313" key="3">
    <source>
        <dbReference type="Proteomes" id="UP000479190"/>
    </source>
</evidence>
<dbReference type="OrthoDB" id="7553812at2759"/>
<dbReference type="EMBL" id="CADCXV010000710">
    <property type="protein sequence ID" value="CAB0033458.1"/>
    <property type="molecule type" value="Genomic_DNA"/>
</dbReference>
<feature type="region of interest" description="Disordered" evidence="1">
    <location>
        <begin position="65"/>
        <end position="111"/>
    </location>
</feature>
<keyword evidence="3" id="KW-1185">Reference proteome</keyword>
<reference evidence="2 3" key="1">
    <citation type="submission" date="2020-02" db="EMBL/GenBank/DDBJ databases">
        <authorList>
            <person name="Ferguson B K."/>
        </authorList>
    </citation>
    <scope>NUCLEOTIDE SEQUENCE [LARGE SCALE GENOMIC DNA]</scope>
</reference>
<organism evidence="2 3">
    <name type="scientific">Trichogramma brassicae</name>
    <dbReference type="NCBI Taxonomy" id="86971"/>
    <lineage>
        <taxon>Eukaryota</taxon>
        <taxon>Metazoa</taxon>
        <taxon>Ecdysozoa</taxon>
        <taxon>Arthropoda</taxon>
        <taxon>Hexapoda</taxon>
        <taxon>Insecta</taxon>
        <taxon>Pterygota</taxon>
        <taxon>Neoptera</taxon>
        <taxon>Endopterygota</taxon>
        <taxon>Hymenoptera</taxon>
        <taxon>Apocrita</taxon>
        <taxon>Proctotrupomorpha</taxon>
        <taxon>Chalcidoidea</taxon>
        <taxon>Trichogrammatidae</taxon>
        <taxon>Trichogramma</taxon>
    </lineage>
</organism>
<accession>A0A6H5I8B4</accession>
<feature type="region of interest" description="Disordered" evidence="1">
    <location>
        <begin position="1"/>
        <end position="24"/>
    </location>
</feature>
<feature type="compositionally biased region" description="Polar residues" evidence="1">
    <location>
        <begin position="7"/>
        <end position="18"/>
    </location>
</feature>
<gene>
    <name evidence="2" type="ORF">TBRA_LOCUS5366</name>
</gene>
<name>A0A6H5I8B4_9HYME</name>
<evidence type="ECO:0000313" key="2">
    <source>
        <dbReference type="EMBL" id="CAB0033458.1"/>
    </source>
</evidence>
<feature type="compositionally biased region" description="Low complexity" evidence="1">
    <location>
        <begin position="213"/>
        <end position="225"/>
    </location>
</feature>
<proteinExistence type="predicted"/>
<dbReference type="AlphaFoldDB" id="A0A6H5I8B4"/>
<protein>
    <recommendedName>
        <fullName evidence="4">Gag-like protein</fullName>
    </recommendedName>
</protein>